<evidence type="ECO:0000256" key="5">
    <source>
        <dbReference type="SAM" id="SignalP"/>
    </source>
</evidence>
<gene>
    <name evidence="6" type="ordered locus">Dret_1520</name>
</gene>
<dbReference type="eggNOG" id="COG0457">
    <property type="taxonomic scope" value="Bacteria"/>
</dbReference>
<dbReference type="Gene3D" id="1.25.40.10">
    <property type="entry name" value="Tetratricopeptide repeat domain"/>
    <property type="match status" value="2"/>
</dbReference>
<feature type="signal peptide" evidence="5">
    <location>
        <begin position="1"/>
        <end position="24"/>
    </location>
</feature>
<evidence type="ECO:0000256" key="1">
    <source>
        <dbReference type="ARBA" id="ARBA00022737"/>
    </source>
</evidence>
<dbReference type="Proteomes" id="UP000001052">
    <property type="component" value="Chromosome"/>
</dbReference>
<sequence length="230" mass="26486">MKTMHVRAMLAGLALVLCALPGLAAPEGTPQGKQARQLSSQLSPEQSVQGQGQETFSFSQKLPEWKARWELARLLSYTQRYEASIAEYEKVLEAKPDLIQAKLEMGKVLAWHGQQEKAQNILESFSREALDPESRIELADIYAAKKDYDRAISIYTTYLSDYPDQDRVRLKLAQTLSWAGEYEASLRHYEQLVDMHPDDVQLRRQYAQVLTWAERYEQAIQQYRTSLQDK</sequence>
<dbReference type="EMBL" id="CP001734">
    <property type="protein sequence ID" value="ACV68806.1"/>
    <property type="molecule type" value="Genomic_DNA"/>
</dbReference>
<reference evidence="7" key="1">
    <citation type="submission" date="2009-09" db="EMBL/GenBank/DDBJ databases">
        <title>The complete chromosome of Desulfohalobium retbaense DSM 5692.</title>
        <authorList>
            <consortium name="US DOE Joint Genome Institute (JGI-PGF)"/>
            <person name="Lucas S."/>
            <person name="Copeland A."/>
            <person name="Lapidus A."/>
            <person name="Glavina del Rio T."/>
            <person name="Dalin E."/>
            <person name="Tice H."/>
            <person name="Bruce D."/>
            <person name="Goodwin L."/>
            <person name="Pitluck S."/>
            <person name="Kyrpides N."/>
            <person name="Mavromatis K."/>
            <person name="Ivanova N."/>
            <person name="Mikhailova N."/>
            <person name="Munk A.C."/>
            <person name="Brettin T."/>
            <person name="Detter J.C."/>
            <person name="Han C."/>
            <person name="Tapia R."/>
            <person name="Larimer F."/>
            <person name="Land M."/>
            <person name="Hauser L."/>
            <person name="Markowitz V."/>
            <person name="Cheng J.-F."/>
            <person name="Hugenholtz P."/>
            <person name="Woyke T."/>
            <person name="Wu D."/>
            <person name="Spring S."/>
            <person name="Klenk H.-P."/>
            <person name="Eisen J.A."/>
        </authorList>
    </citation>
    <scope>NUCLEOTIDE SEQUENCE [LARGE SCALE GENOMIC DNA]</scope>
    <source>
        <strain evidence="7">DSM 5692</strain>
    </source>
</reference>
<keyword evidence="1" id="KW-0677">Repeat</keyword>
<evidence type="ECO:0000256" key="3">
    <source>
        <dbReference type="PROSITE-ProRule" id="PRU00339"/>
    </source>
</evidence>
<feature type="region of interest" description="Disordered" evidence="4">
    <location>
        <begin position="28"/>
        <end position="55"/>
    </location>
</feature>
<evidence type="ECO:0000256" key="2">
    <source>
        <dbReference type="ARBA" id="ARBA00022803"/>
    </source>
</evidence>
<dbReference type="InterPro" id="IPR051012">
    <property type="entry name" value="CellSynth/LPSAsmb/PSIAsmb"/>
</dbReference>
<dbReference type="RefSeq" id="WP_015751951.1">
    <property type="nucleotide sequence ID" value="NC_013223.1"/>
</dbReference>
<dbReference type="Pfam" id="PF14559">
    <property type="entry name" value="TPR_19"/>
    <property type="match status" value="1"/>
</dbReference>
<dbReference type="KEGG" id="drt:Dret_1520"/>
<dbReference type="PANTHER" id="PTHR45586">
    <property type="entry name" value="TPR REPEAT-CONTAINING PROTEIN PA4667"/>
    <property type="match status" value="1"/>
</dbReference>
<keyword evidence="5" id="KW-0732">Signal</keyword>
<feature type="repeat" description="TPR" evidence="3">
    <location>
        <begin position="132"/>
        <end position="165"/>
    </location>
</feature>
<dbReference type="OrthoDB" id="5455347at2"/>
<name>C8X309_DESRD</name>
<reference evidence="6 7" key="2">
    <citation type="journal article" date="2010" name="Stand. Genomic Sci.">
        <title>Complete genome sequence of Desulfohalobium retbaense type strain (HR(100)).</title>
        <authorList>
            <person name="Spring S."/>
            <person name="Nolan M."/>
            <person name="Lapidus A."/>
            <person name="Glavina Del Rio T."/>
            <person name="Copeland A."/>
            <person name="Tice H."/>
            <person name="Cheng J.F."/>
            <person name="Lucas S."/>
            <person name="Land M."/>
            <person name="Chen F."/>
            <person name="Bruce D."/>
            <person name="Goodwin L."/>
            <person name="Pitluck S."/>
            <person name="Ivanova N."/>
            <person name="Mavromatis K."/>
            <person name="Mikhailova N."/>
            <person name="Pati A."/>
            <person name="Chen A."/>
            <person name="Palaniappan K."/>
            <person name="Hauser L."/>
            <person name="Chang Y.J."/>
            <person name="Jeffries C.D."/>
            <person name="Munk C."/>
            <person name="Kiss H."/>
            <person name="Chain P."/>
            <person name="Han C."/>
            <person name="Brettin T."/>
            <person name="Detter J.C."/>
            <person name="Schuler E."/>
            <person name="Goker M."/>
            <person name="Rohde M."/>
            <person name="Bristow J."/>
            <person name="Eisen J.A."/>
            <person name="Markowitz V."/>
            <person name="Hugenholtz P."/>
            <person name="Kyrpides N.C."/>
            <person name="Klenk H.P."/>
        </authorList>
    </citation>
    <scope>NUCLEOTIDE SEQUENCE [LARGE SCALE GENOMIC DNA]</scope>
    <source>
        <strain evidence="6 7">DSM 5692</strain>
    </source>
</reference>
<feature type="compositionally biased region" description="Polar residues" evidence="4">
    <location>
        <begin position="31"/>
        <end position="55"/>
    </location>
</feature>
<dbReference type="STRING" id="485915.Dret_1520"/>
<feature type="chain" id="PRO_5002992771" evidence="5">
    <location>
        <begin position="25"/>
        <end position="230"/>
    </location>
</feature>
<dbReference type="PROSITE" id="PS50005">
    <property type="entry name" value="TPR"/>
    <property type="match status" value="2"/>
</dbReference>
<dbReference type="InterPro" id="IPR019734">
    <property type="entry name" value="TPR_rpt"/>
</dbReference>
<evidence type="ECO:0000256" key="4">
    <source>
        <dbReference type="SAM" id="MobiDB-lite"/>
    </source>
</evidence>
<organism evidence="6 7">
    <name type="scientific">Desulfohalobium retbaense (strain ATCC 49708 / DSM 5692 / JCM 16813 / HR100)</name>
    <dbReference type="NCBI Taxonomy" id="485915"/>
    <lineage>
        <taxon>Bacteria</taxon>
        <taxon>Pseudomonadati</taxon>
        <taxon>Thermodesulfobacteriota</taxon>
        <taxon>Desulfovibrionia</taxon>
        <taxon>Desulfovibrionales</taxon>
        <taxon>Desulfohalobiaceae</taxon>
        <taxon>Desulfohalobium</taxon>
    </lineage>
</organism>
<feature type="repeat" description="TPR" evidence="3">
    <location>
        <begin position="166"/>
        <end position="199"/>
    </location>
</feature>
<dbReference type="InterPro" id="IPR011990">
    <property type="entry name" value="TPR-like_helical_dom_sf"/>
</dbReference>
<dbReference type="Pfam" id="PF13181">
    <property type="entry name" value="TPR_8"/>
    <property type="match status" value="1"/>
</dbReference>
<dbReference type="PANTHER" id="PTHR45586:SF1">
    <property type="entry name" value="LIPOPOLYSACCHARIDE ASSEMBLY PROTEIN B"/>
    <property type="match status" value="1"/>
</dbReference>
<evidence type="ECO:0000313" key="7">
    <source>
        <dbReference type="Proteomes" id="UP000001052"/>
    </source>
</evidence>
<dbReference type="AlphaFoldDB" id="C8X309"/>
<accession>C8X309</accession>
<evidence type="ECO:0000313" key="6">
    <source>
        <dbReference type="EMBL" id="ACV68806.1"/>
    </source>
</evidence>
<keyword evidence="7" id="KW-1185">Reference proteome</keyword>
<proteinExistence type="predicted"/>
<protein>
    <submittedName>
        <fullName evidence="6">Tetratricopeptide repeat protein</fullName>
    </submittedName>
</protein>
<keyword evidence="2 3" id="KW-0802">TPR repeat</keyword>
<dbReference type="SUPFAM" id="SSF48452">
    <property type="entry name" value="TPR-like"/>
    <property type="match status" value="1"/>
</dbReference>
<dbReference type="SMART" id="SM00028">
    <property type="entry name" value="TPR"/>
    <property type="match status" value="3"/>
</dbReference>
<dbReference type="HOGENOM" id="CLU_1203252_0_0_7"/>